<name>A0A0F9T4A9_9ZZZZ</name>
<comment type="caution">
    <text evidence="6">The sequence shown here is derived from an EMBL/GenBank/DDBJ whole genome shotgun (WGS) entry which is preliminary data.</text>
</comment>
<dbReference type="PROSITE" id="PS51900">
    <property type="entry name" value="CB"/>
    <property type="match status" value="1"/>
</dbReference>
<feature type="domain" description="Core-binding (CB)" evidence="5">
    <location>
        <begin position="10"/>
        <end position="107"/>
    </location>
</feature>
<dbReference type="Gene3D" id="1.10.443.10">
    <property type="entry name" value="Intergrase catalytic core"/>
    <property type="match status" value="1"/>
</dbReference>
<protein>
    <recommendedName>
        <fullName evidence="7">Tyr recombinase domain-containing protein</fullName>
    </recommendedName>
</protein>
<dbReference type="AlphaFoldDB" id="A0A0F9T4A9"/>
<sequence>MATKLKTRTLTLSDLIARFLHSRRNHSPRTWESYQACLANFEWFARDQDWPPLEEITRRHIRRFLDYVADEPRRWAGGGRRPTARRASPGTVHIYGKAVKVLFNWAEQEEYLEINPVARLKLAPPHHKEVLPYSDEEVMAMLDGPRGQYMGASPQAITYMDIRNKAIISLFVATGLRLEELSGIRLSDLDPRLQQIRVMGKGTKLRVVPVDGEARKALRRYLEARPRGGDELWKTHDGQPMRTRALKIMLSRLKKRAGVDSGGGAHRFRHYFATRYLDAGGDLNSLRLLLGHSTLAMVLQYSKHASIQRALDEHHEFNPLDRLYNGGRNRKRDDGKQDDGWGWKQ</sequence>
<reference evidence="6" key="1">
    <citation type="journal article" date="2015" name="Nature">
        <title>Complex archaea that bridge the gap between prokaryotes and eukaryotes.</title>
        <authorList>
            <person name="Spang A."/>
            <person name="Saw J.H."/>
            <person name="Jorgensen S.L."/>
            <person name="Zaremba-Niedzwiedzka K."/>
            <person name="Martijn J."/>
            <person name="Lind A.E."/>
            <person name="van Eijk R."/>
            <person name="Schleper C."/>
            <person name="Guy L."/>
            <person name="Ettema T.J."/>
        </authorList>
    </citation>
    <scope>NUCLEOTIDE SEQUENCE</scope>
</reference>
<evidence type="ECO:0000256" key="1">
    <source>
        <dbReference type="ARBA" id="ARBA00023125"/>
    </source>
</evidence>
<dbReference type="PANTHER" id="PTHR30349">
    <property type="entry name" value="PHAGE INTEGRASE-RELATED"/>
    <property type="match status" value="1"/>
</dbReference>
<evidence type="ECO:0000259" key="5">
    <source>
        <dbReference type="PROSITE" id="PS51900"/>
    </source>
</evidence>
<evidence type="ECO:0008006" key="7">
    <source>
        <dbReference type="Google" id="ProtNLM"/>
    </source>
</evidence>
<dbReference type="InterPro" id="IPR050090">
    <property type="entry name" value="Tyrosine_recombinase_XerCD"/>
</dbReference>
<proteinExistence type="predicted"/>
<accession>A0A0F9T4A9</accession>
<feature type="region of interest" description="Disordered" evidence="3">
    <location>
        <begin position="321"/>
        <end position="345"/>
    </location>
</feature>
<dbReference type="Pfam" id="PF13102">
    <property type="entry name" value="Phage_int_SAM_5"/>
    <property type="match status" value="1"/>
</dbReference>
<dbReference type="InterPro" id="IPR002104">
    <property type="entry name" value="Integrase_catalytic"/>
</dbReference>
<dbReference type="InterPro" id="IPR025269">
    <property type="entry name" value="SAM-like_dom"/>
</dbReference>
<dbReference type="PANTHER" id="PTHR30349:SF41">
    <property type="entry name" value="INTEGRASE_RECOMBINASE PROTEIN MJ0367-RELATED"/>
    <property type="match status" value="1"/>
</dbReference>
<dbReference type="InterPro" id="IPR044068">
    <property type="entry name" value="CB"/>
</dbReference>
<dbReference type="PROSITE" id="PS51898">
    <property type="entry name" value="TYR_RECOMBINASE"/>
    <property type="match status" value="1"/>
</dbReference>
<dbReference type="InterPro" id="IPR013762">
    <property type="entry name" value="Integrase-like_cat_sf"/>
</dbReference>
<evidence type="ECO:0000313" key="6">
    <source>
        <dbReference type="EMBL" id="KKN43826.1"/>
    </source>
</evidence>
<dbReference type="SUPFAM" id="SSF56349">
    <property type="entry name" value="DNA breaking-rejoining enzymes"/>
    <property type="match status" value="1"/>
</dbReference>
<dbReference type="GO" id="GO:0015074">
    <property type="term" value="P:DNA integration"/>
    <property type="evidence" value="ECO:0007669"/>
    <property type="project" value="InterPro"/>
</dbReference>
<organism evidence="6">
    <name type="scientific">marine sediment metagenome</name>
    <dbReference type="NCBI Taxonomy" id="412755"/>
    <lineage>
        <taxon>unclassified sequences</taxon>
        <taxon>metagenomes</taxon>
        <taxon>ecological metagenomes</taxon>
    </lineage>
</organism>
<dbReference type="GO" id="GO:0006310">
    <property type="term" value="P:DNA recombination"/>
    <property type="evidence" value="ECO:0007669"/>
    <property type="project" value="UniProtKB-KW"/>
</dbReference>
<dbReference type="Pfam" id="PF00589">
    <property type="entry name" value="Phage_integrase"/>
    <property type="match status" value="1"/>
</dbReference>
<feature type="compositionally biased region" description="Basic and acidic residues" evidence="3">
    <location>
        <begin position="331"/>
        <end position="345"/>
    </location>
</feature>
<keyword evidence="2" id="KW-0233">DNA recombination</keyword>
<dbReference type="InterPro" id="IPR011010">
    <property type="entry name" value="DNA_brk_join_enz"/>
</dbReference>
<keyword evidence="1" id="KW-0238">DNA-binding</keyword>
<gene>
    <name evidence="6" type="ORF">LCGC14_0699180</name>
</gene>
<evidence type="ECO:0000256" key="2">
    <source>
        <dbReference type="ARBA" id="ARBA00023172"/>
    </source>
</evidence>
<dbReference type="GO" id="GO:0003677">
    <property type="term" value="F:DNA binding"/>
    <property type="evidence" value="ECO:0007669"/>
    <property type="project" value="UniProtKB-KW"/>
</dbReference>
<dbReference type="Gene3D" id="1.10.150.130">
    <property type="match status" value="1"/>
</dbReference>
<dbReference type="InterPro" id="IPR010998">
    <property type="entry name" value="Integrase_recombinase_N"/>
</dbReference>
<evidence type="ECO:0000259" key="4">
    <source>
        <dbReference type="PROSITE" id="PS51898"/>
    </source>
</evidence>
<evidence type="ECO:0000256" key="3">
    <source>
        <dbReference type="SAM" id="MobiDB-lite"/>
    </source>
</evidence>
<feature type="domain" description="Tyr recombinase" evidence="4">
    <location>
        <begin position="128"/>
        <end position="315"/>
    </location>
</feature>
<dbReference type="EMBL" id="LAZR01001485">
    <property type="protein sequence ID" value="KKN43826.1"/>
    <property type="molecule type" value="Genomic_DNA"/>
</dbReference>